<reference evidence="3" key="1">
    <citation type="submission" date="2021-01" db="EMBL/GenBank/DDBJ databases">
        <authorList>
            <person name="Corre E."/>
            <person name="Pelletier E."/>
            <person name="Niang G."/>
            <person name="Scheremetjew M."/>
            <person name="Finn R."/>
            <person name="Kale V."/>
            <person name="Holt S."/>
            <person name="Cochrane G."/>
            <person name="Meng A."/>
            <person name="Brown T."/>
            <person name="Cohen L."/>
        </authorList>
    </citation>
    <scope>NUCLEOTIDE SEQUENCE</scope>
    <source>
        <strain evidence="3">CCMP3105</strain>
    </source>
</reference>
<dbReference type="CDD" id="cd00063">
    <property type="entry name" value="FN3"/>
    <property type="match status" value="1"/>
</dbReference>
<feature type="compositionally biased region" description="Polar residues" evidence="1">
    <location>
        <begin position="217"/>
        <end position="229"/>
    </location>
</feature>
<dbReference type="Gene3D" id="3.90.1200.10">
    <property type="match status" value="1"/>
</dbReference>
<feature type="region of interest" description="Disordered" evidence="1">
    <location>
        <begin position="667"/>
        <end position="721"/>
    </location>
</feature>
<evidence type="ECO:0000313" key="3">
    <source>
        <dbReference type="EMBL" id="CAE4663227.1"/>
    </source>
</evidence>
<sequence>MVVSDHQGHGQVWEIVGGGAEGGIIVKEGRDLGSPKCADRLSTGALVKELELQSERLHFQRLTGSGPTEGWVSIALGQKQLCVKRDSFHLPAASRALCAFEVLVESLELFPQPVLSLDKRGSQGPRVREGQVLWGFRHEIDGHLWLELTQETMKSVDGVPGPAEGGSLWSPVSVDLNALGIGVTLEVLGLVEERKAPPPESTSGDSTAEEEVLRAGTPSTADEANSPVNCASADPLRTAPTEESTGGGKWGDLATGRGDDEPASAPKASGAGGMFGDIADALDAQEASAGRQVWEVVAGEDLGGIMVREEERATSRRLKERLSKGALVEELEFTEERLHYRLLEGTGPEEGWVARTLGGTEQLVKTDKRPVVRAPPPMEAPASAPEASGGGGMFGGIADALDAQEGSAERREPASAPEASGGGGMFGGIADALDAQEGSAERREPASAPEASGGSGMFGDIADALDAQEGSAERKVWEVVGGKDAGGLVVTMEERATSRRLKERLSTGALVEVLEIAEERLHYRLVEGTGPEEGWVARVLRGVEQLAETDRSLELKAPPPTEAAPVVGEQAAAQREESGAGMFADLVDALAADDVWEVIGGEDLGGIMVREEERASSRRLKDRLSTGALVQELESTDERLHYRLLEGTGPEEGWVALRLGNRDQLVKTERRPEGAAPPSLEDPAVQDDPKPAASESASPVKDDQAQGGEVQAADPERVPIPLGPSGKYCVENFGWVPPTREELIEMLKDFVAAYSTDEFQQECRSLPPGKEGAAAKQDLLWSLQRPIIGRYGFPQDKGGAGILGECLAVPETRQDPEIAELQQDIFTLLLDPKLQDKLKKEKEAKLSAEAKLRQTPEEIRKRQMEKERKEEQLKELTKKAAVGAETVLGIPVKYKVTSASPLYEGPYFASAVVGQLEVGTFVRGYPGSKTWVKMDVEASRYGETINPELGCWMPLANRQEGNKNVLEAVWCSITLQEASTRSMRVTWPGLETPPEQFQVEYSLDWKATSTDNIGHDGLGLTPNRSVLLTGMPPGSDVSVRVTARVNSPLRDVAGEIVLPGPWFVFQTLPDDGEEDALALGDAPLGEGLYEVTARSVELYPEPSTAKDEAYTLKKGAKIVGIPRKICRQDWLQLTEQTLPPPVNREVGPGDSYWIHLADEPVARIEDRAPAVQNAGDETWRVIHPRVVVREEPSTDAKVLGFRPKGAIIKGTSTVREDGWEWLCCQYRASSSAPLQAGFMLIDGTPIGLPRLMNMAKEVTESDLLSWKASLSRPMPPRPLTASWMAAYGGVPALYSVREELLPASEDVGMNSQCTLVYTAPSGGGSEAGYVAKRATVKDDLATKDTAEQEYRFYAEMVYPPPGESQPPEGQPVMLAGAVRVPRCYCVNFMAAGSRGEEEEEEEQEGGLPKKGRNQYFLLLEMFTKPYWLSMNPANGITMDQAMSAIVSLAKLHLACQTKEVMNKLSWLPLTIFDLEKGEREDDPNSEEEGMIAEFKNMFELNTGVMRQILPDYAFACVERMAHGGVDEVATTLATEPLTFCHGDYRTENLRFGAWGSPPEVGTFDFGLSCRCKAAYDVAYFIVLSQPPHLRKERDYALVWRYLQVVTGGEPPEAQVHEFFHEVKMGILGVLSLTLMTRIAARNAGFYKETRETQTRLLRWVCIAVEDWTAMDAMTAPAAQ</sequence>
<evidence type="ECO:0000256" key="1">
    <source>
        <dbReference type="SAM" id="MobiDB-lite"/>
    </source>
</evidence>
<feature type="domain" description="Fibronectin type-III" evidence="2">
    <location>
        <begin position="969"/>
        <end position="1070"/>
    </location>
</feature>
<proteinExistence type="predicted"/>
<dbReference type="SUPFAM" id="SSF56112">
    <property type="entry name" value="Protein kinase-like (PK-like)"/>
    <property type="match status" value="1"/>
</dbReference>
<dbReference type="InterPro" id="IPR004119">
    <property type="entry name" value="EcKL"/>
</dbReference>
<name>A0A7S4T212_9DINO</name>
<gene>
    <name evidence="3" type="ORF">AMON00008_LOCUS61208</name>
</gene>
<accession>A0A7S4T212</accession>
<dbReference type="InterPro" id="IPR011009">
    <property type="entry name" value="Kinase-like_dom_sf"/>
</dbReference>
<feature type="region of interest" description="Disordered" evidence="1">
    <location>
        <begin position="365"/>
        <end position="460"/>
    </location>
</feature>
<dbReference type="PROSITE" id="PS50853">
    <property type="entry name" value="FN3"/>
    <property type="match status" value="1"/>
</dbReference>
<dbReference type="InterPro" id="IPR003961">
    <property type="entry name" value="FN3_dom"/>
</dbReference>
<evidence type="ECO:0000259" key="2">
    <source>
        <dbReference type="PROSITE" id="PS50853"/>
    </source>
</evidence>
<protein>
    <recommendedName>
        <fullName evidence="2">Fibronectin type-III domain-containing protein</fullName>
    </recommendedName>
</protein>
<organism evidence="3">
    <name type="scientific">Alexandrium monilatum</name>
    <dbReference type="NCBI Taxonomy" id="311494"/>
    <lineage>
        <taxon>Eukaryota</taxon>
        <taxon>Sar</taxon>
        <taxon>Alveolata</taxon>
        <taxon>Dinophyceae</taxon>
        <taxon>Gonyaulacales</taxon>
        <taxon>Pyrocystaceae</taxon>
        <taxon>Alexandrium</taxon>
    </lineage>
</organism>
<feature type="region of interest" description="Disordered" evidence="1">
    <location>
        <begin position="192"/>
        <end position="272"/>
    </location>
</feature>
<dbReference type="Pfam" id="PF02958">
    <property type="entry name" value="EcKL"/>
    <property type="match status" value="1"/>
</dbReference>
<dbReference type="EMBL" id="HBNR01085474">
    <property type="protein sequence ID" value="CAE4663227.1"/>
    <property type="molecule type" value="Transcribed_RNA"/>
</dbReference>